<sequence length="187" mass="22005">MKKLVLLCCLIFTLNSCNKEPRYTQDSEEIEIVKAAINDYDYQEWDKLLTHYADTAKIFYNSRSNVLSPIALLDFHKNNDSSFSTRAFEDENREYEMVEDNNGKTWVNFWGLWKGNLTANNKQIVIPVHITYQFIDNKIVTEYGYWNSAELQLELQKIEANKTLSEPEEDIEDIVEIEDIEDIEEVE</sequence>
<dbReference type="AlphaFoldDB" id="A0A316DHL8"/>
<accession>A0A316DHL8</accession>
<protein>
    <recommendedName>
        <fullName evidence="3">SnoaL-like protein</fullName>
    </recommendedName>
</protein>
<evidence type="ECO:0008006" key="3">
    <source>
        <dbReference type="Google" id="ProtNLM"/>
    </source>
</evidence>
<dbReference type="Gene3D" id="3.10.450.50">
    <property type="match status" value="1"/>
</dbReference>
<reference evidence="1 2" key="1">
    <citation type="submission" date="2018-05" db="EMBL/GenBank/DDBJ databases">
        <title>Genomic Encyclopedia of Archaeal and Bacterial Type Strains, Phase II (KMG-II): from individual species to whole genera.</title>
        <authorList>
            <person name="Goeker M."/>
        </authorList>
    </citation>
    <scope>NUCLEOTIDE SEQUENCE [LARGE SCALE GENOMIC DNA]</scope>
    <source>
        <strain evidence="1 2">DSM 22637</strain>
    </source>
</reference>
<gene>
    <name evidence="1" type="ORF">LX78_02548</name>
</gene>
<dbReference type="Proteomes" id="UP000245430">
    <property type="component" value="Unassembled WGS sequence"/>
</dbReference>
<organism evidence="1 2">
    <name type="scientific">Xanthomarina spongicola</name>
    <dbReference type="NCBI Taxonomy" id="570520"/>
    <lineage>
        <taxon>Bacteria</taxon>
        <taxon>Pseudomonadati</taxon>
        <taxon>Bacteroidota</taxon>
        <taxon>Flavobacteriia</taxon>
        <taxon>Flavobacteriales</taxon>
        <taxon>Flavobacteriaceae</taxon>
        <taxon>Xanthomarina</taxon>
    </lineage>
</organism>
<dbReference type="EMBL" id="QGGP01000007">
    <property type="protein sequence ID" value="PWK17757.1"/>
    <property type="molecule type" value="Genomic_DNA"/>
</dbReference>
<evidence type="ECO:0000313" key="1">
    <source>
        <dbReference type="EMBL" id="PWK17757.1"/>
    </source>
</evidence>
<name>A0A316DHL8_9FLAO</name>
<evidence type="ECO:0000313" key="2">
    <source>
        <dbReference type="Proteomes" id="UP000245430"/>
    </source>
</evidence>
<keyword evidence="2" id="KW-1185">Reference proteome</keyword>
<dbReference type="RefSeq" id="WP_109683032.1">
    <property type="nucleotide sequence ID" value="NZ_QGGP01000007.1"/>
</dbReference>
<dbReference type="OrthoDB" id="824753at2"/>
<dbReference type="InterPro" id="IPR032710">
    <property type="entry name" value="NTF2-like_dom_sf"/>
</dbReference>
<dbReference type="SUPFAM" id="SSF54427">
    <property type="entry name" value="NTF2-like"/>
    <property type="match status" value="1"/>
</dbReference>
<proteinExistence type="predicted"/>
<comment type="caution">
    <text evidence="1">The sequence shown here is derived from an EMBL/GenBank/DDBJ whole genome shotgun (WGS) entry which is preliminary data.</text>
</comment>